<dbReference type="InterPro" id="IPR029753">
    <property type="entry name" value="D-isomer_DH_CS"/>
</dbReference>
<reference evidence="4" key="1">
    <citation type="submission" date="2019-02" db="EMBL/GenBank/DDBJ databases">
        <authorList>
            <consortium name="Genoscope - CEA"/>
            <person name="William W."/>
        </authorList>
    </citation>
    <scope>NUCLEOTIDE SEQUENCE [LARGE SCALE GENOMIC DNA]</scope>
    <source>
        <strain evidence="4">YSy11</strain>
    </source>
</reference>
<dbReference type="SUPFAM" id="SSF52283">
    <property type="entry name" value="Formate/glycerate dehydrogenase catalytic domain-like"/>
    <property type="match status" value="1"/>
</dbReference>
<dbReference type="EC" id="1.1.1.79" evidence="4"/>
<dbReference type="SUPFAM" id="SSF51735">
    <property type="entry name" value="NAD(P)-binding Rossmann-fold domains"/>
    <property type="match status" value="1"/>
</dbReference>
<keyword evidence="4" id="KW-0670">Pyruvate</keyword>
<dbReference type="EC" id="1.1.1.81" evidence="4"/>
<dbReference type="PANTHER" id="PTHR43333:SF1">
    <property type="entry name" value="D-ISOMER SPECIFIC 2-HYDROXYACID DEHYDROGENASE NAD-BINDING DOMAIN-CONTAINING PROTEIN"/>
    <property type="match status" value="1"/>
</dbReference>
<evidence type="ECO:0000259" key="3">
    <source>
        <dbReference type="Pfam" id="PF02826"/>
    </source>
</evidence>
<name>A0A653DZK3_9PSED</name>
<sequence>MTRIVLLSQDSDLSELRRVMQLKAPDISVHLPGEADAHLADVAVCWNPPQGSLGALKNLRLVHSLAAGVDHLRTDNSCPDVPVCRVVDPDLRRGMAEYVLWGVLHHHRHFDQMLANQAQGRWREPVQRPASSWTIGVMGLGDLGAHVAELLASLSFNVRGWARSSKTIANLSTWAGPEQFGDFLNGVDCLICLMPLTDETHGILNASTFSQLNSGAVVINCGRGGHVVMDDLLQALASDTLSAALLDVFEHEPLAADDPLWQTPGLTITPHIASSATHECIAEQVIANVSRLNNNLALHNQVNTRAGY</sequence>
<dbReference type="AlphaFoldDB" id="A0A653DZK3"/>
<accession>A0A653DZK3</accession>
<keyword evidence="2" id="KW-0520">NAD</keyword>
<dbReference type="PROSITE" id="PS00671">
    <property type="entry name" value="D_2_HYDROXYACID_DH_3"/>
    <property type="match status" value="1"/>
</dbReference>
<evidence type="ECO:0000313" key="4">
    <source>
        <dbReference type="EMBL" id="VEV95912.1"/>
    </source>
</evidence>
<dbReference type="GO" id="GO:0030267">
    <property type="term" value="F:glyoxylate reductase (NADPH) activity"/>
    <property type="evidence" value="ECO:0007669"/>
    <property type="project" value="UniProtKB-EC"/>
</dbReference>
<proteinExistence type="predicted"/>
<dbReference type="Pfam" id="PF02826">
    <property type="entry name" value="2-Hacid_dh_C"/>
    <property type="match status" value="1"/>
</dbReference>
<feature type="domain" description="D-isomer specific 2-hydroxyacid dehydrogenase NAD-binding" evidence="3">
    <location>
        <begin position="102"/>
        <end position="273"/>
    </location>
</feature>
<dbReference type="GO" id="GO:0016618">
    <property type="term" value="F:hydroxypyruvate reductase [NAD(P)H] activity"/>
    <property type="evidence" value="ECO:0007669"/>
    <property type="project" value="UniProtKB-EC"/>
</dbReference>
<dbReference type="GO" id="GO:0051287">
    <property type="term" value="F:NAD binding"/>
    <property type="evidence" value="ECO:0007669"/>
    <property type="project" value="InterPro"/>
</dbReference>
<dbReference type="InterPro" id="IPR006140">
    <property type="entry name" value="D-isomer_DH_NAD-bd"/>
</dbReference>
<dbReference type="PANTHER" id="PTHR43333">
    <property type="entry name" value="2-HACID_DH_C DOMAIN-CONTAINING PROTEIN"/>
    <property type="match status" value="1"/>
</dbReference>
<organism evidence="4">
    <name type="scientific">Pseudomonas marincola</name>
    <dbReference type="NCBI Taxonomy" id="437900"/>
    <lineage>
        <taxon>Bacteria</taxon>
        <taxon>Pseudomonadati</taxon>
        <taxon>Pseudomonadota</taxon>
        <taxon>Gammaproteobacteria</taxon>
        <taxon>Pseudomonadales</taxon>
        <taxon>Pseudomonadaceae</taxon>
        <taxon>Pseudomonas</taxon>
    </lineage>
</organism>
<evidence type="ECO:0000256" key="2">
    <source>
        <dbReference type="ARBA" id="ARBA00023027"/>
    </source>
</evidence>
<gene>
    <name evidence="4" type="primary">ghrA</name>
    <name evidence="4" type="ORF">PMYSY11_0865</name>
</gene>
<dbReference type="EMBL" id="LR215729">
    <property type="protein sequence ID" value="VEV95912.1"/>
    <property type="molecule type" value="Genomic_DNA"/>
</dbReference>
<dbReference type="InterPro" id="IPR036291">
    <property type="entry name" value="NAD(P)-bd_dom_sf"/>
</dbReference>
<dbReference type="CDD" id="cd12164">
    <property type="entry name" value="GDH_like_2"/>
    <property type="match status" value="1"/>
</dbReference>
<keyword evidence="1 4" id="KW-0560">Oxidoreductase</keyword>
<dbReference type="Gene3D" id="3.40.50.720">
    <property type="entry name" value="NAD(P)-binding Rossmann-like Domain"/>
    <property type="match status" value="2"/>
</dbReference>
<protein>
    <submittedName>
        <fullName evidence="4">Glyoxylate/hydroxypyruvate reductase A</fullName>
        <ecNumber evidence="4">1.1.1.79</ecNumber>
        <ecNumber evidence="4">1.1.1.81</ecNumber>
    </submittedName>
</protein>
<dbReference type="RefSeq" id="WP_150547657.1">
    <property type="nucleotide sequence ID" value="NZ_LR215729.2"/>
</dbReference>
<evidence type="ECO:0000256" key="1">
    <source>
        <dbReference type="ARBA" id="ARBA00023002"/>
    </source>
</evidence>